<organism evidence="2 3">
    <name type="scientific">Desulfuribacillus alkaliarsenatis</name>
    <dbReference type="NCBI Taxonomy" id="766136"/>
    <lineage>
        <taxon>Bacteria</taxon>
        <taxon>Bacillati</taxon>
        <taxon>Bacillota</taxon>
        <taxon>Desulfuribacillia</taxon>
        <taxon>Desulfuribacillales</taxon>
        <taxon>Desulfuribacillaceae</taxon>
        <taxon>Desulfuribacillus</taxon>
    </lineage>
</organism>
<proteinExistence type="predicted"/>
<feature type="domain" description="DUF6602" evidence="1">
    <location>
        <begin position="33"/>
        <end position="114"/>
    </location>
</feature>
<evidence type="ECO:0000313" key="3">
    <source>
        <dbReference type="Proteomes" id="UP000094296"/>
    </source>
</evidence>
<dbReference type="Proteomes" id="UP000094296">
    <property type="component" value="Unassembled WGS sequence"/>
</dbReference>
<accession>A0A1E5G2M4</accession>
<dbReference type="STRING" id="766136.BHF68_05950"/>
<evidence type="ECO:0000313" key="2">
    <source>
        <dbReference type="EMBL" id="OEF97137.1"/>
    </source>
</evidence>
<name>A0A1E5G2M4_9FIRM</name>
<dbReference type="InterPro" id="IPR046537">
    <property type="entry name" value="DUF6602"/>
</dbReference>
<protein>
    <recommendedName>
        <fullName evidence="1">DUF6602 domain-containing protein</fullName>
    </recommendedName>
</protein>
<gene>
    <name evidence="2" type="ORF">BHF68_05950</name>
</gene>
<dbReference type="OrthoDB" id="337432at2"/>
<dbReference type="RefSeq" id="WP_069643183.1">
    <property type="nucleotide sequence ID" value="NZ_MIJE01000022.1"/>
</dbReference>
<keyword evidence="3" id="KW-1185">Reference proteome</keyword>
<dbReference type="AlphaFoldDB" id="A0A1E5G2M4"/>
<dbReference type="CDD" id="cd21173">
    <property type="entry name" value="NucC-like"/>
    <property type="match status" value="1"/>
</dbReference>
<sequence>MDEDKNNAFEKIYKNYKYLNNMMVEEMEIASLHGGVTGNYREEMWIELFRSMIPKKFSMAQGVMIIDSMGKVSKEVDIAVYDEQYTPYVFNYNTLKFIPIEAVAIVIECKSTSYDTENLKGWAKVIDDLTPNPTGIARFATGFSCGITNGTQSRTRPIKIFTAIKGLEKEKTFEDLEKDLSDSFDFIVMQKKQAGQSNFFKLLTPNENKSLGWWGRYLNKGNCDGDKETPLVINGRVRGSEKYEYLKFCSCETSILNKLKVLKVKNNPLLTLNLQLNQLLMLINNPMLFPHIAYANKFNEIAKKITKSENQE</sequence>
<comment type="caution">
    <text evidence="2">The sequence shown here is derived from an EMBL/GenBank/DDBJ whole genome shotgun (WGS) entry which is preliminary data.</text>
</comment>
<dbReference type="EMBL" id="MIJE01000022">
    <property type="protein sequence ID" value="OEF97137.1"/>
    <property type="molecule type" value="Genomic_DNA"/>
</dbReference>
<dbReference type="Pfam" id="PF20247">
    <property type="entry name" value="DUF6602"/>
    <property type="match status" value="1"/>
</dbReference>
<evidence type="ECO:0000259" key="1">
    <source>
        <dbReference type="Pfam" id="PF20247"/>
    </source>
</evidence>
<reference evidence="2 3" key="1">
    <citation type="submission" date="2016-09" db="EMBL/GenBank/DDBJ databases">
        <title>Draft genome sequence for the type strain of Desulfuribacillus alkaliarsenatis AHT28, an obligately anaerobic, sulfidogenic bacterium isolated from Russian soda lake sediments.</title>
        <authorList>
            <person name="Abin C.A."/>
            <person name="Hollibaugh J.T."/>
        </authorList>
    </citation>
    <scope>NUCLEOTIDE SEQUENCE [LARGE SCALE GENOMIC DNA]</scope>
    <source>
        <strain evidence="2 3">AHT28</strain>
    </source>
</reference>